<dbReference type="SUPFAM" id="SSF53920">
    <property type="entry name" value="Fe-only hydrogenase"/>
    <property type="match status" value="1"/>
</dbReference>
<dbReference type="Pfam" id="PF00037">
    <property type="entry name" value="Fer4"/>
    <property type="match status" value="1"/>
</dbReference>
<dbReference type="NCBIfam" id="TIGR02512">
    <property type="entry name" value="FeFe_hydrog_A"/>
    <property type="match status" value="1"/>
</dbReference>
<keyword evidence="1" id="KW-0479">Metal-binding</keyword>
<keyword evidence="3" id="KW-0411">Iron-sulfur</keyword>
<dbReference type="Gene3D" id="3.30.70.20">
    <property type="match status" value="1"/>
</dbReference>
<dbReference type="InterPro" id="IPR050340">
    <property type="entry name" value="Cytosolic_Fe-S_CAF"/>
</dbReference>
<evidence type="ECO:0000256" key="3">
    <source>
        <dbReference type="ARBA" id="ARBA00023014"/>
    </source>
</evidence>
<reference evidence="6" key="1">
    <citation type="journal article" date="2019" name="Int. J. Syst. Evol. Microbiol.">
        <title>The Global Catalogue of Microorganisms (GCM) 10K type strain sequencing project: providing services to taxonomists for standard genome sequencing and annotation.</title>
        <authorList>
            <consortium name="The Broad Institute Genomics Platform"/>
            <consortium name="The Broad Institute Genome Sequencing Center for Infectious Disease"/>
            <person name="Wu L."/>
            <person name="Ma J."/>
        </authorList>
    </citation>
    <scope>NUCLEOTIDE SEQUENCE [LARGE SCALE GENOMIC DNA]</scope>
    <source>
        <strain evidence="6">JCM 18401</strain>
    </source>
</reference>
<feature type="domain" description="4Fe-4S ferredoxin-type" evidence="4">
    <location>
        <begin position="13"/>
        <end position="38"/>
    </location>
</feature>
<evidence type="ECO:0000256" key="1">
    <source>
        <dbReference type="ARBA" id="ARBA00022723"/>
    </source>
</evidence>
<dbReference type="Gene3D" id="3.40.950.10">
    <property type="entry name" value="Fe-only Hydrogenase (Larger Subunit), Chain L, domain 3"/>
    <property type="match status" value="1"/>
</dbReference>
<dbReference type="RefSeq" id="WP_345334153.1">
    <property type="nucleotide sequence ID" value="NZ_BAABJZ010000013.1"/>
</dbReference>
<evidence type="ECO:0000313" key="5">
    <source>
        <dbReference type="EMBL" id="GAA4878791.1"/>
    </source>
</evidence>
<name>A0ABP9EQZ9_9GAMM</name>
<feature type="domain" description="4Fe-4S ferredoxin-type" evidence="4">
    <location>
        <begin position="42"/>
        <end position="72"/>
    </location>
</feature>
<dbReference type="Gene3D" id="3.40.50.1780">
    <property type="match status" value="1"/>
</dbReference>
<dbReference type="Pfam" id="PF02906">
    <property type="entry name" value="Fe_hyd_lg_C"/>
    <property type="match status" value="1"/>
</dbReference>
<keyword evidence="6" id="KW-1185">Reference proteome</keyword>
<keyword evidence="2" id="KW-0408">Iron</keyword>
<dbReference type="Proteomes" id="UP001499988">
    <property type="component" value="Unassembled WGS sequence"/>
</dbReference>
<dbReference type="InterPro" id="IPR017896">
    <property type="entry name" value="4Fe4S_Fe-S-bd"/>
</dbReference>
<gene>
    <name evidence="5" type="primary">hydA</name>
    <name evidence="5" type="ORF">GCM10023333_10680</name>
</gene>
<dbReference type="EMBL" id="BAABJZ010000013">
    <property type="protein sequence ID" value="GAA4878791.1"/>
    <property type="molecule type" value="Genomic_DNA"/>
</dbReference>
<comment type="caution">
    <text evidence="5">The sequence shown here is derived from an EMBL/GenBank/DDBJ whole genome shotgun (WGS) entry which is preliminary data.</text>
</comment>
<dbReference type="PROSITE" id="PS51379">
    <property type="entry name" value="4FE4S_FER_2"/>
    <property type="match status" value="2"/>
</dbReference>
<dbReference type="InterPro" id="IPR004108">
    <property type="entry name" value="Fe_hydrogenase_lsu_C"/>
</dbReference>
<sequence>MTTMNHSSGEIRGLFKINADKCKGCDACKAFCPPKGIEGASGAPHRINEDKCLSCGQCMLNCPFDAIEETHSAINQVIEKLADPKTTVVGIIAPAVRVAIGEEFGMKPGSLVTGEMYGAMHKGGFRVFDCNFSADLTIMEEGSELIHRVHASAKGEAFEGKLPQFTSCCPAWVRMVENQYPALIPHLSTAKSPQQMSGTVAKTYGTEIYDTDANDIFTVSVMPCTAKKMEASREEFNDAWEWNIENGKSSGASYQDVDVVLTTKELAQLFKLLQIDLSQVAPAKGDSLFADYSGAATIFGNTGGVMEAALRTAHKVLTDEELATLEYTPVRGLEGVKEASVTLFDKHLNQEITLNVAVVHDMAKNIAPIVNEVLAGTSKYHFIEVMNCPGGCVNGAGQPVRGEGTSWMNRA</sequence>
<proteinExistence type="predicted"/>
<dbReference type="SUPFAM" id="SSF54862">
    <property type="entry name" value="4Fe-4S ferredoxins"/>
    <property type="match status" value="1"/>
</dbReference>
<dbReference type="InterPro" id="IPR017900">
    <property type="entry name" value="4Fe4S_Fe_S_CS"/>
</dbReference>
<evidence type="ECO:0000313" key="6">
    <source>
        <dbReference type="Proteomes" id="UP001499988"/>
    </source>
</evidence>
<organism evidence="5 6">
    <name type="scientific">Ferrimonas pelagia</name>
    <dbReference type="NCBI Taxonomy" id="1177826"/>
    <lineage>
        <taxon>Bacteria</taxon>
        <taxon>Pseudomonadati</taxon>
        <taxon>Pseudomonadota</taxon>
        <taxon>Gammaproteobacteria</taxon>
        <taxon>Alteromonadales</taxon>
        <taxon>Ferrimonadaceae</taxon>
        <taxon>Ferrimonas</taxon>
    </lineage>
</organism>
<dbReference type="InterPro" id="IPR009016">
    <property type="entry name" value="Fe_hydrogenase"/>
</dbReference>
<evidence type="ECO:0000256" key="2">
    <source>
        <dbReference type="ARBA" id="ARBA00023004"/>
    </source>
</evidence>
<dbReference type="PROSITE" id="PS00198">
    <property type="entry name" value="4FE4S_FER_1"/>
    <property type="match status" value="1"/>
</dbReference>
<accession>A0ABP9EQZ9</accession>
<dbReference type="PANTHER" id="PTHR11615">
    <property type="entry name" value="NITRATE, FORMATE, IRON DEHYDROGENASE"/>
    <property type="match status" value="1"/>
</dbReference>
<evidence type="ECO:0000259" key="4">
    <source>
        <dbReference type="PROSITE" id="PS51379"/>
    </source>
</evidence>
<dbReference type="InterPro" id="IPR013352">
    <property type="entry name" value="Fe_hydrogenase_subset"/>
</dbReference>
<protein>
    <submittedName>
        <fullName evidence="5">Iron hydrogenase large subunit HydA</fullName>
    </submittedName>
</protein>